<gene>
    <name evidence="1" type="ORF">ACH5RR_027065</name>
</gene>
<accession>A0ABD2Z4E3</accession>
<protein>
    <submittedName>
        <fullName evidence="1">Uncharacterized protein</fullName>
    </submittedName>
</protein>
<proteinExistence type="predicted"/>
<dbReference type="EMBL" id="JBJUIK010000011">
    <property type="protein sequence ID" value="KAL3514348.1"/>
    <property type="molecule type" value="Genomic_DNA"/>
</dbReference>
<sequence>MTAMDMKCSDVRSWKAALSSYKSTIESLNKPNIISLDDFYTNELPQLIKGRNPTPYITTDELSKLMQWKLTRGKWRPRLLDFVSSLNDDVVKSASRKAFEALPEDVSKAVKELTVLKGVGPATASAILAAYAPQITPFMSDEAMEAAIGNTKEYTLKIYLAFVKKLQAKAMELSSEEDPFTPSDVERALWSSSVAAKSKAFSSKPDELNLDKNIKRKRKR</sequence>
<name>A0ABD2Z4E3_9GENT</name>
<dbReference type="InterPro" id="IPR011257">
    <property type="entry name" value="DNA_glycosylase"/>
</dbReference>
<dbReference type="AlphaFoldDB" id="A0ABD2Z4E3"/>
<evidence type="ECO:0000313" key="1">
    <source>
        <dbReference type="EMBL" id="KAL3514348.1"/>
    </source>
</evidence>
<comment type="caution">
    <text evidence="1">The sequence shown here is derived from an EMBL/GenBank/DDBJ whole genome shotgun (WGS) entry which is preliminary data.</text>
</comment>
<dbReference type="Proteomes" id="UP001630127">
    <property type="component" value="Unassembled WGS sequence"/>
</dbReference>
<dbReference type="PANTHER" id="PTHR21521:SF0">
    <property type="entry name" value="AMUN, ISOFORM A"/>
    <property type="match status" value="1"/>
</dbReference>
<keyword evidence="2" id="KW-1185">Reference proteome</keyword>
<dbReference type="SUPFAM" id="SSF48150">
    <property type="entry name" value="DNA-glycosylase"/>
    <property type="match status" value="1"/>
</dbReference>
<organism evidence="1 2">
    <name type="scientific">Cinchona calisaya</name>
    <dbReference type="NCBI Taxonomy" id="153742"/>
    <lineage>
        <taxon>Eukaryota</taxon>
        <taxon>Viridiplantae</taxon>
        <taxon>Streptophyta</taxon>
        <taxon>Embryophyta</taxon>
        <taxon>Tracheophyta</taxon>
        <taxon>Spermatophyta</taxon>
        <taxon>Magnoliopsida</taxon>
        <taxon>eudicotyledons</taxon>
        <taxon>Gunneridae</taxon>
        <taxon>Pentapetalae</taxon>
        <taxon>asterids</taxon>
        <taxon>lamiids</taxon>
        <taxon>Gentianales</taxon>
        <taxon>Rubiaceae</taxon>
        <taxon>Cinchonoideae</taxon>
        <taxon>Cinchoneae</taxon>
        <taxon>Cinchona</taxon>
    </lineage>
</organism>
<dbReference type="PANTHER" id="PTHR21521">
    <property type="entry name" value="AMUN, ISOFORM A"/>
    <property type="match status" value="1"/>
</dbReference>
<evidence type="ECO:0000313" key="2">
    <source>
        <dbReference type="Proteomes" id="UP001630127"/>
    </source>
</evidence>
<reference evidence="1 2" key="1">
    <citation type="submission" date="2024-11" db="EMBL/GenBank/DDBJ databases">
        <title>A near-complete genome assembly of Cinchona calisaya.</title>
        <authorList>
            <person name="Lian D.C."/>
            <person name="Zhao X.W."/>
            <person name="Wei L."/>
        </authorList>
    </citation>
    <scope>NUCLEOTIDE SEQUENCE [LARGE SCALE GENOMIC DNA]</scope>
    <source>
        <tissue evidence="1">Nenye</tissue>
    </source>
</reference>